<organism evidence="2">
    <name type="scientific">viral metagenome</name>
    <dbReference type="NCBI Taxonomy" id="1070528"/>
    <lineage>
        <taxon>unclassified sequences</taxon>
        <taxon>metagenomes</taxon>
        <taxon>organismal metagenomes</taxon>
    </lineage>
</organism>
<accession>A0A6M3L8F1</accession>
<dbReference type="EMBL" id="MT142862">
    <property type="protein sequence ID" value="QJA89694.1"/>
    <property type="molecule type" value="Genomic_DNA"/>
</dbReference>
<evidence type="ECO:0000313" key="2">
    <source>
        <dbReference type="EMBL" id="QJA89694.1"/>
    </source>
</evidence>
<name>A0A6M3L8F1_9ZZZZ</name>
<proteinExistence type="predicted"/>
<dbReference type="AlphaFoldDB" id="A0A6M3L8F1"/>
<gene>
    <name evidence="1" type="ORF">MM415A01072_0013</name>
    <name evidence="2" type="ORF">MM415B02516_0013</name>
</gene>
<reference evidence="2" key="1">
    <citation type="submission" date="2020-03" db="EMBL/GenBank/DDBJ databases">
        <title>The deep terrestrial virosphere.</title>
        <authorList>
            <person name="Holmfeldt K."/>
            <person name="Nilsson E."/>
            <person name="Simone D."/>
            <person name="Lopez-Fernandez M."/>
            <person name="Wu X."/>
            <person name="de Brujin I."/>
            <person name="Lundin D."/>
            <person name="Andersson A."/>
            <person name="Bertilsson S."/>
            <person name="Dopson M."/>
        </authorList>
    </citation>
    <scope>NUCLEOTIDE SEQUENCE</scope>
    <source>
        <strain evidence="1">MM415A01072</strain>
        <strain evidence="2">MM415B02516</strain>
    </source>
</reference>
<sequence>MRINKPIQRWFSAPDDPDKSEHLIRHLLPGEILDTINEATKQETKYIVGKDGNDLVPEMTSETKTGEVQKRQFLLALVGWKNMFDENGKPMEFNESNKIRALREIEGYMAFVTDCRNRLAEDVEKEKEARVKN</sequence>
<dbReference type="EMBL" id="MT142336">
    <property type="protein sequence ID" value="QJA78426.1"/>
    <property type="molecule type" value="Genomic_DNA"/>
</dbReference>
<evidence type="ECO:0000313" key="1">
    <source>
        <dbReference type="EMBL" id="QJA78426.1"/>
    </source>
</evidence>
<protein>
    <submittedName>
        <fullName evidence="2">Uncharacterized protein</fullName>
    </submittedName>
</protein>